<dbReference type="Pfam" id="PF13193">
    <property type="entry name" value="AMP-binding_C"/>
    <property type="match status" value="1"/>
</dbReference>
<evidence type="ECO:0000256" key="5">
    <source>
        <dbReference type="RuleBase" id="RU361147"/>
    </source>
</evidence>
<dbReference type="InterPro" id="IPR011904">
    <property type="entry name" value="Ac_CoA_lig"/>
</dbReference>
<dbReference type="CDD" id="cd05966">
    <property type="entry name" value="ACS"/>
    <property type="match status" value="1"/>
</dbReference>
<dbReference type="FunFam" id="3.40.50.12780:FF:000001">
    <property type="entry name" value="Acetyl-coenzyme A synthetase"/>
    <property type="match status" value="1"/>
</dbReference>
<evidence type="ECO:0000256" key="4">
    <source>
        <dbReference type="ARBA" id="ARBA00022840"/>
    </source>
</evidence>
<evidence type="ECO:0000259" key="7">
    <source>
        <dbReference type="Pfam" id="PF13193"/>
    </source>
</evidence>
<organism evidence="9 10">
    <name type="scientific">Rozella allomycis (strain CSF55)</name>
    <dbReference type="NCBI Taxonomy" id="988480"/>
    <lineage>
        <taxon>Eukaryota</taxon>
        <taxon>Fungi</taxon>
        <taxon>Fungi incertae sedis</taxon>
        <taxon>Cryptomycota</taxon>
        <taxon>Cryptomycota incertae sedis</taxon>
        <taxon>Rozella</taxon>
    </lineage>
</organism>
<comment type="catalytic activity">
    <reaction evidence="5">
        <text>acetate + ATP + CoA = acetyl-CoA + AMP + diphosphate</text>
        <dbReference type="Rhea" id="RHEA:23176"/>
        <dbReference type="ChEBI" id="CHEBI:30089"/>
        <dbReference type="ChEBI" id="CHEBI:30616"/>
        <dbReference type="ChEBI" id="CHEBI:33019"/>
        <dbReference type="ChEBI" id="CHEBI:57287"/>
        <dbReference type="ChEBI" id="CHEBI:57288"/>
        <dbReference type="ChEBI" id="CHEBI:456215"/>
        <dbReference type="EC" id="6.2.1.1"/>
    </reaction>
</comment>
<keyword evidence="4 5" id="KW-0067">ATP-binding</keyword>
<feature type="domain" description="AMP-binding enzyme C-terminal" evidence="7">
    <location>
        <begin position="526"/>
        <end position="604"/>
    </location>
</feature>
<dbReference type="InterPro" id="IPR042099">
    <property type="entry name" value="ANL_N_sf"/>
</dbReference>
<dbReference type="GO" id="GO:0003987">
    <property type="term" value="F:acetate-CoA ligase activity"/>
    <property type="evidence" value="ECO:0007669"/>
    <property type="project" value="UniProtKB-UniRule"/>
</dbReference>
<keyword evidence="2 5" id="KW-0436">Ligase</keyword>
<dbReference type="STRING" id="988480.A0A075B0L9"/>
<feature type="domain" description="Acetyl-coenzyme A synthetase N-terminal" evidence="8">
    <location>
        <begin position="33"/>
        <end position="89"/>
    </location>
</feature>
<accession>A0A075B0L9</accession>
<dbReference type="InterPro" id="IPR000873">
    <property type="entry name" value="AMP-dep_synth/lig_dom"/>
</dbReference>
<dbReference type="NCBIfam" id="NF001208">
    <property type="entry name" value="PRK00174.1"/>
    <property type="match status" value="1"/>
</dbReference>
<evidence type="ECO:0000256" key="1">
    <source>
        <dbReference type="ARBA" id="ARBA00006432"/>
    </source>
</evidence>
<dbReference type="PANTHER" id="PTHR24095">
    <property type="entry name" value="ACETYL-COENZYME A SYNTHETASE"/>
    <property type="match status" value="1"/>
</dbReference>
<dbReference type="InterPro" id="IPR045851">
    <property type="entry name" value="AMP-bd_C_sf"/>
</dbReference>
<dbReference type="GO" id="GO:0005829">
    <property type="term" value="C:cytosol"/>
    <property type="evidence" value="ECO:0007669"/>
    <property type="project" value="TreeGrafter"/>
</dbReference>
<proteinExistence type="inferred from homology"/>
<dbReference type="SUPFAM" id="SSF56801">
    <property type="entry name" value="Acetyl-CoA synthetase-like"/>
    <property type="match status" value="1"/>
</dbReference>
<dbReference type="OMA" id="INVSYNC"/>
<feature type="domain" description="AMP-dependent synthetase/ligase" evidence="6">
    <location>
        <begin position="91"/>
        <end position="465"/>
    </location>
</feature>
<evidence type="ECO:0000256" key="3">
    <source>
        <dbReference type="ARBA" id="ARBA00022741"/>
    </source>
</evidence>
<dbReference type="InterPro" id="IPR020845">
    <property type="entry name" value="AMP-binding_CS"/>
</dbReference>
<dbReference type="Pfam" id="PF16177">
    <property type="entry name" value="ACAS_N"/>
    <property type="match status" value="1"/>
</dbReference>
<sequence>MDFEMEDVPVCDVIYQPTEKAKYNAHLSSFDEYKKLYDESIRDPESFWKKMAHETLSWDIPFQKVSSGSFQDANIKWFEDGYLNACYNCVDRHANKNPNKVAIYWEGDQTSESRSISYLEMKNEICRLANYLESIGVKKGDCVAIYMPMIPEAVYAMLACVRIGAIHSVVFGGFSDEALKDRIIDAKCRVVITADEGVRGGKVIHLKNIVDQAIESVEFVKTVLVVKRTGEPSIQMKADRDVWYHEKVSTQSKDHKPVSMNSEDLLFILYTSGSTGKPKGVAHSTAGYLLYASLTFKYVFNYAENDIFGCMADVGWITGHSYVVYGPLCNGATIVLFDSTPFYPDASRYWQVVDKALRKAGDAFPLKYDLSSLRVLGSVGEPINPEAWQWYYDKIGRNKCALVDTYWQTETGGIVITPISSVTPTKPGAATLPFFGIEPALLDPHSGHEISGNGVCGVLAIKSPWPSITRTVYGDHERYKMTYFTQYPGYYFTGDSAARDSNGYYWIRGRVDDVINVSGHRLSTAEIENALINYPECAEAAVIGKPDEITGQSICVFCILRNPNIDKEKAKTDIIKQVRKSIGPIATPKSVYLVPDLPKTRSGKIMRRLLRKIVSGETNFGDLTTLSDPSIINKINIIVSQ</sequence>
<comment type="similarity">
    <text evidence="1 5">Belongs to the ATP-dependent AMP-binding enzyme family.</text>
</comment>
<name>A0A075B0L9_ROZAC</name>
<dbReference type="Gene3D" id="3.30.300.30">
    <property type="match status" value="1"/>
</dbReference>
<dbReference type="OrthoDB" id="1706066at2759"/>
<dbReference type="NCBIfam" id="TIGR02188">
    <property type="entry name" value="Ac_CoA_lig_AcsA"/>
    <property type="match status" value="1"/>
</dbReference>
<dbReference type="PANTHER" id="PTHR24095:SF14">
    <property type="entry name" value="ACETYL-COENZYME A SYNTHETASE 1"/>
    <property type="match status" value="1"/>
</dbReference>
<dbReference type="InterPro" id="IPR032387">
    <property type="entry name" value="ACAS_N"/>
</dbReference>
<dbReference type="Gene3D" id="3.40.50.12780">
    <property type="entry name" value="N-terminal domain of ligase-like"/>
    <property type="match status" value="1"/>
</dbReference>
<dbReference type="EMBL" id="KE560662">
    <property type="protein sequence ID" value="EPZ36079.1"/>
    <property type="molecule type" value="Genomic_DNA"/>
</dbReference>
<dbReference type="InterPro" id="IPR025110">
    <property type="entry name" value="AMP-bd_C"/>
</dbReference>
<dbReference type="AlphaFoldDB" id="A0A075B0L9"/>
<dbReference type="Proteomes" id="UP000030755">
    <property type="component" value="Unassembled WGS sequence"/>
</dbReference>
<evidence type="ECO:0000313" key="10">
    <source>
        <dbReference type="Proteomes" id="UP000030755"/>
    </source>
</evidence>
<dbReference type="GO" id="GO:0005524">
    <property type="term" value="F:ATP binding"/>
    <property type="evidence" value="ECO:0007669"/>
    <property type="project" value="UniProtKB-UniRule"/>
</dbReference>
<reference evidence="9 10" key="1">
    <citation type="journal article" date="2013" name="Curr. Biol.">
        <title>Shared signatures of parasitism and phylogenomics unite Cryptomycota and microsporidia.</title>
        <authorList>
            <person name="James T.Y."/>
            <person name="Pelin A."/>
            <person name="Bonen L."/>
            <person name="Ahrendt S."/>
            <person name="Sain D."/>
            <person name="Corradi N."/>
            <person name="Stajich J.E."/>
        </authorList>
    </citation>
    <scope>NUCLEOTIDE SEQUENCE [LARGE SCALE GENOMIC DNA]</scope>
    <source>
        <strain evidence="9 10">CSF55</strain>
    </source>
</reference>
<evidence type="ECO:0000313" key="9">
    <source>
        <dbReference type="EMBL" id="EPZ36079.1"/>
    </source>
</evidence>
<evidence type="ECO:0000256" key="2">
    <source>
        <dbReference type="ARBA" id="ARBA00022598"/>
    </source>
</evidence>
<dbReference type="GO" id="GO:0016208">
    <property type="term" value="F:AMP binding"/>
    <property type="evidence" value="ECO:0007669"/>
    <property type="project" value="InterPro"/>
</dbReference>
<gene>
    <name evidence="9" type="ORF">O9G_003651</name>
</gene>
<dbReference type="HOGENOM" id="CLU_000022_3_6_1"/>
<dbReference type="PROSITE" id="PS00455">
    <property type="entry name" value="AMP_BINDING"/>
    <property type="match status" value="1"/>
</dbReference>
<keyword evidence="10" id="KW-1185">Reference proteome</keyword>
<evidence type="ECO:0000259" key="8">
    <source>
        <dbReference type="Pfam" id="PF16177"/>
    </source>
</evidence>
<keyword evidence="3 5" id="KW-0547">Nucleotide-binding</keyword>
<protein>
    <recommendedName>
        <fullName evidence="5">Acetyl-coenzyme A synthetase</fullName>
        <ecNumber evidence="5">6.2.1.1</ecNumber>
    </recommendedName>
</protein>
<dbReference type="GO" id="GO:0019427">
    <property type="term" value="P:acetyl-CoA biosynthetic process from acetate"/>
    <property type="evidence" value="ECO:0007669"/>
    <property type="project" value="InterPro"/>
</dbReference>
<dbReference type="Pfam" id="PF00501">
    <property type="entry name" value="AMP-binding"/>
    <property type="match status" value="1"/>
</dbReference>
<evidence type="ECO:0000259" key="6">
    <source>
        <dbReference type="Pfam" id="PF00501"/>
    </source>
</evidence>
<dbReference type="EC" id="6.2.1.1" evidence="5"/>